<evidence type="ECO:0000313" key="1">
    <source>
        <dbReference type="EMBL" id="GME22642.1"/>
    </source>
</evidence>
<evidence type="ECO:0000313" key="2">
    <source>
        <dbReference type="Proteomes" id="UP001165186"/>
    </source>
</evidence>
<comment type="caution">
    <text evidence="1">The sequence shown here is derived from an EMBL/GenBank/DDBJ whole genome shotgun (WGS) entry which is preliminary data.</text>
</comment>
<proteinExistence type="predicted"/>
<organism evidence="1 2">
    <name type="scientific">Neofusicoccum parvum</name>
    <dbReference type="NCBI Taxonomy" id="310453"/>
    <lineage>
        <taxon>Eukaryota</taxon>
        <taxon>Fungi</taxon>
        <taxon>Dikarya</taxon>
        <taxon>Ascomycota</taxon>
        <taxon>Pezizomycotina</taxon>
        <taxon>Dothideomycetes</taxon>
        <taxon>Dothideomycetes incertae sedis</taxon>
        <taxon>Botryosphaeriales</taxon>
        <taxon>Botryosphaeriaceae</taxon>
        <taxon>Neofusicoccum</taxon>
    </lineage>
</organism>
<accession>A0ACB5RQ46</accession>
<dbReference type="EMBL" id="BSXG01000003">
    <property type="protein sequence ID" value="GME22642.1"/>
    <property type="molecule type" value="Genomic_DNA"/>
</dbReference>
<protein>
    <submittedName>
        <fullName evidence="1">Cytochrome p450 protein</fullName>
    </submittedName>
</protein>
<reference evidence="1" key="1">
    <citation type="submission" date="2024-09" db="EMBL/GenBank/DDBJ databases">
        <title>Draft Genome Sequences of Neofusicoccum parvum.</title>
        <authorList>
            <person name="Ashida A."/>
            <person name="Camagna M."/>
            <person name="Tanaka A."/>
            <person name="Takemoto D."/>
        </authorList>
    </citation>
    <scope>NUCLEOTIDE SEQUENCE</scope>
    <source>
        <strain evidence="1">PPO83</strain>
    </source>
</reference>
<keyword evidence="2" id="KW-1185">Reference proteome</keyword>
<name>A0ACB5RQ46_9PEZI</name>
<sequence>MSGFQSFFSTSFSYSMSSSNGQSSGQAYRKESHSTPQGTSTRTSTQKLGEPMVQETRHYDSQGRELLGSGQPHRPQIQQSGGGRVEEIDESEADQAYREKMEGEYAKREGGA</sequence>
<gene>
    <name evidence="1" type="primary">g2386</name>
    <name evidence="1" type="ORF">NpPPO83_00002386</name>
</gene>
<dbReference type="Proteomes" id="UP001165186">
    <property type="component" value="Unassembled WGS sequence"/>
</dbReference>